<feature type="transmembrane region" description="Helical" evidence="8">
    <location>
        <begin position="248"/>
        <end position="268"/>
    </location>
</feature>
<feature type="transmembrane region" description="Helical" evidence="8">
    <location>
        <begin position="207"/>
        <end position="228"/>
    </location>
</feature>
<sequence>MPFWSGSGLRDSISQRLNLIFPLLIVSAVLVLVVPMPPVLLDLLLTANITLAVVILLTTISVGNPLEFSAFPAILLGTTLARLVLNVASTRLILTRAADHGTNAAGGLVDAFGDFVTAGSPTVGLIIFIILIAIQFLVITRGATRISEVAARFALDGMPGRQMAVDADLSNGLISREEAIQRRNDIARHADFYGAMDGASKFVRGDAVAGIVITLVNILGGLFIGVVQEGLDFAQAIQVFTTLTIGDGLVSQLPAFLIAIAAGMIVTRSSAKQDFSHEVAGQLLGDARVLWVAAAFLAVLAVTGLPTVPLLGLAVACSVVALLIPATEPEPEPTPEPEPAAPPKAAAPKAPQPGDQLRLEPLELELGIGLIRLADPSSGGDLLQRVTRVRGQIAQDLGFLLPKVRIRDNLQLDPRTYRIKLREVPVADGTAYQDAWLAVGSDDASLTGIAADDPATGRPGRWIASDEREHARELGCDVHDPQAVMTRHLESIVRAHSAELLTLQHVHDLLENLKRQAAHTVEQLIPDIMTTAQVHRVLCNLLREQVPIRDLETIVETLAVAAPIVASLDEATEQVRLALARTITQRYRDHEGTLHVMPLDEELESMLLDRSRQLPAGSESIFTAEERTALKEAVAERMQRQERSGRTQCLVCDPQLRAALSRLLRGQSPSVPVLSRTELAGEPRIRIHAAVQLNTESIPVA</sequence>
<dbReference type="AlphaFoldDB" id="A0A517ZF71"/>
<dbReference type="Proteomes" id="UP000320496">
    <property type="component" value="Chromosome"/>
</dbReference>
<evidence type="ECO:0000313" key="9">
    <source>
        <dbReference type="EMBL" id="QDU41106.1"/>
    </source>
</evidence>
<keyword evidence="9" id="KW-0969">Cilium</keyword>
<keyword evidence="9" id="KW-0966">Cell projection</keyword>
<protein>
    <submittedName>
        <fullName evidence="9">Flagellar biosynthesis protein FlhA</fullName>
    </submittedName>
</protein>
<keyword evidence="6 8" id="KW-0472">Membrane</keyword>
<dbReference type="PIRSF" id="PIRSF005419">
    <property type="entry name" value="FlhA"/>
    <property type="match status" value="1"/>
</dbReference>
<evidence type="ECO:0000256" key="7">
    <source>
        <dbReference type="SAM" id="MobiDB-lite"/>
    </source>
</evidence>
<comment type="subcellular location">
    <subcellularLocation>
        <location evidence="1">Cell membrane</location>
        <topology evidence="1">Multi-pass membrane protein</topology>
    </subcellularLocation>
</comment>
<dbReference type="InterPro" id="IPR001712">
    <property type="entry name" value="T3SS_FHIPEP"/>
</dbReference>
<proteinExistence type="inferred from homology"/>
<evidence type="ECO:0000256" key="8">
    <source>
        <dbReference type="SAM" id="Phobius"/>
    </source>
</evidence>
<dbReference type="GO" id="GO:0005886">
    <property type="term" value="C:plasma membrane"/>
    <property type="evidence" value="ECO:0007669"/>
    <property type="project" value="UniProtKB-SubCell"/>
</dbReference>
<comment type="similarity">
    <text evidence="2">Belongs to the FHIPEP (flagella/HR/invasion proteins export pore) family.</text>
</comment>
<dbReference type="InterPro" id="IPR042196">
    <property type="entry name" value="FHIPEP_4"/>
</dbReference>
<dbReference type="Gene3D" id="1.10.8.540">
    <property type="entry name" value="FHIPEP family, domain 3"/>
    <property type="match status" value="1"/>
</dbReference>
<dbReference type="Gene3D" id="3.40.50.12790">
    <property type="entry name" value="FHIPEP family, domain 4"/>
    <property type="match status" value="1"/>
</dbReference>
<dbReference type="RefSeq" id="WP_197443880.1">
    <property type="nucleotide sequence ID" value="NZ_CP036275.1"/>
</dbReference>
<dbReference type="GO" id="GO:0009306">
    <property type="term" value="P:protein secretion"/>
    <property type="evidence" value="ECO:0007669"/>
    <property type="project" value="InterPro"/>
</dbReference>
<dbReference type="PRINTS" id="PR00949">
    <property type="entry name" value="TYPE3IMAPROT"/>
</dbReference>
<feature type="transmembrane region" description="Helical" evidence="8">
    <location>
        <begin position="17"/>
        <end position="37"/>
    </location>
</feature>
<name>A0A517ZF71_9PLAN</name>
<accession>A0A517ZF71</accession>
<keyword evidence="5 8" id="KW-1133">Transmembrane helix</keyword>
<evidence type="ECO:0000256" key="3">
    <source>
        <dbReference type="ARBA" id="ARBA00022475"/>
    </source>
</evidence>
<feature type="transmembrane region" description="Helical" evidence="8">
    <location>
        <begin position="289"/>
        <end position="322"/>
    </location>
</feature>
<dbReference type="InterPro" id="IPR042194">
    <property type="entry name" value="FHIPEP_1"/>
</dbReference>
<dbReference type="GO" id="GO:0044780">
    <property type="term" value="P:bacterial-type flagellum assembly"/>
    <property type="evidence" value="ECO:0007669"/>
    <property type="project" value="TreeGrafter"/>
</dbReference>
<organism evidence="9 10">
    <name type="scientific">Maioricimonas rarisocia</name>
    <dbReference type="NCBI Taxonomy" id="2528026"/>
    <lineage>
        <taxon>Bacteria</taxon>
        <taxon>Pseudomonadati</taxon>
        <taxon>Planctomycetota</taxon>
        <taxon>Planctomycetia</taxon>
        <taxon>Planctomycetales</taxon>
        <taxon>Planctomycetaceae</taxon>
        <taxon>Maioricimonas</taxon>
    </lineage>
</organism>
<keyword evidence="4 8" id="KW-0812">Transmembrane</keyword>
<keyword evidence="3" id="KW-1003">Cell membrane</keyword>
<dbReference type="Pfam" id="PF00771">
    <property type="entry name" value="FHIPEP"/>
    <property type="match status" value="1"/>
</dbReference>
<feature type="transmembrane region" description="Helical" evidence="8">
    <location>
        <begin position="43"/>
        <end position="62"/>
    </location>
</feature>
<dbReference type="PANTHER" id="PTHR30161:SF1">
    <property type="entry name" value="FLAGELLAR BIOSYNTHESIS PROTEIN FLHA-RELATED"/>
    <property type="match status" value="1"/>
</dbReference>
<dbReference type="PANTHER" id="PTHR30161">
    <property type="entry name" value="FLAGELLAR EXPORT PROTEIN, MEMBRANE FLHA SUBUNIT-RELATED"/>
    <property type="match status" value="1"/>
</dbReference>
<dbReference type="EMBL" id="CP036275">
    <property type="protein sequence ID" value="QDU41106.1"/>
    <property type="molecule type" value="Genomic_DNA"/>
</dbReference>
<evidence type="ECO:0000313" key="10">
    <source>
        <dbReference type="Proteomes" id="UP000320496"/>
    </source>
</evidence>
<dbReference type="KEGG" id="mri:Mal4_54710"/>
<reference evidence="9 10" key="1">
    <citation type="submission" date="2019-02" db="EMBL/GenBank/DDBJ databases">
        <title>Deep-cultivation of Planctomycetes and their phenomic and genomic characterization uncovers novel biology.</title>
        <authorList>
            <person name="Wiegand S."/>
            <person name="Jogler M."/>
            <person name="Boedeker C."/>
            <person name="Pinto D."/>
            <person name="Vollmers J."/>
            <person name="Rivas-Marin E."/>
            <person name="Kohn T."/>
            <person name="Peeters S.H."/>
            <person name="Heuer A."/>
            <person name="Rast P."/>
            <person name="Oberbeckmann S."/>
            <person name="Bunk B."/>
            <person name="Jeske O."/>
            <person name="Meyerdierks A."/>
            <person name="Storesund J.E."/>
            <person name="Kallscheuer N."/>
            <person name="Luecker S."/>
            <person name="Lage O.M."/>
            <person name="Pohl T."/>
            <person name="Merkel B.J."/>
            <person name="Hornburger P."/>
            <person name="Mueller R.-W."/>
            <person name="Bruemmer F."/>
            <person name="Labrenz M."/>
            <person name="Spormann A.M."/>
            <person name="Op den Camp H."/>
            <person name="Overmann J."/>
            <person name="Amann R."/>
            <person name="Jetten M.S.M."/>
            <person name="Mascher T."/>
            <person name="Medema M.H."/>
            <person name="Devos D.P."/>
            <person name="Kaster A.-K."/>
            <person name="Ovreas L."/>
            <person name="Rohde M."/>
            <person name="Galperin M.Y."/>
            <person name="Jogler C."/>
        </authorList>
    </citation>
    <scope>NUCLEOTIDE SEQUENCE [LARGE SCALE GENOMIC DNA]</scope>
    <source>
        <strain evidence="9 10">Mal4</strain>
    </source>
</reference>
<evidence type="ECO:0000256" key="4">
    <source>
        <dbReference type="ARBA" id="ARBA00022692"/>
    </source>
</evidence>
<gene>
    <name evidence="9" type="primary">flhA_2</name>
    <name evidence="9" type="ORF">Mal4_54710</name>
</gene>
<feature type="transmembrane region" description="Helical" evidence="8">
    <location>
        <begin position="115"/>
        <end position="138"/>
    </location>
</feature>
<keyword evidence="9" id="KW-0282">Flagellum</keyword>
<evidence type="ECO:0000256" key="6">
    <source>
        <dbReference type="ARBA" id="ARBA00023136"/>
    </source>
</evidence>
<dbReference type="InterPro" id="IPR042193">
    <property type="entry name" value="FHIPEP_3"/>
</dbReference>
<dbReference type="Gene3D" id="3.40.30.60">
    <property type="entry name" value="FHIPEP family, domain 1"/>
    <property type="match status" value="1"/>
</dbReference>
<evidence type="ECO:0000256" key="2">
    <source>
        <dbReference type="ARBA" id="ARBA00008835"/>
    </source>
</evidence>
<evidence type="ECO:0000256" key="1">
    <source>
        <dbReference type="ARBA" id="ARBA00004651"/>
    </source>
</evidence>
<keyword evidence="10" id="KW-1185">Reference proteome</keyword>
<feature type="transmembrane region" description="Helical" evidence="8">
    <location>
        <begin position="74"/>
        <end position="95"/>
    </location>
</feature>
<evidence type="ECO:0000256" key="5">
    <source>
        <dbReference type="ARBA" id="ARBA00022989"/>
    </source>
</evidence>
<feature type="region of interest" description="Disordered" evidence="7">
    <location>
        <begin position="328"/>
        <end position="354"/>
    </location>
</feature>